<organism evidence="3 4">
    <name type="scientific">Candidatus Nealsonbacteria bacterium RIFOXYB1_FULL_40_15</name>
    <dbReference type="NCBI Taxonomy" id="1801677"/>
    <lineage>
        <taxon>Bacteria</taxon>
        <taxon>Candidatus Nealsoniibacteriota</taxon>
    </lineage>
</organism>
<evidence type="ECO:0000313" key="3">
    <source>
        <dbReference type="EMBL" id="OGZ26711.1"/>
    </source>
</evidence>
<comment type="similarity">
    <text evidence="2">Belongs to the UPP synthase family.</text>
</comment>
<dbReference type="InterPro" id="IPR018520">
    <property type="entry name" value="UPP_synth-like_CS"/>
</dbReference>
<dbReference type="EC" id="2.5.1.-" evidence="2"/>
<feature type="binding site" evidence="2">
    <location>
        <position position="62"/>
    </location>
    <ligand>
        <name>substrate</name>
    </ligand>
</feature>
<dbReference type="Pfam" id="PF01255">
    <property type="entry name" value="Prenyltransf"/>
    <property type="match status" value="1"/>
</dbReference>
<dbReference type="CDD" id="cd00475">
    <property type="entry name" value="Cis_IPPS"/>
    <property type="match status" value="1"/>
</dbReference>
<dbReference type="Proteomes" id="UP000177740">
    <property type="component" value="Unassembled WGS sequence"/>
</dbReference>
<dbReference type="PROSITE" id="PS01066">
    <property type="entry name" value="UPP_SYNTHASE"/>
    <property type="match status" value="1"/>
</dbReference>
<dbReference type="EMBL" id="MHMM01000017">
    <property type="protein sequence ID" value="OGZ26711.1"/>
    <property type="molecule type" value="Genomic_DNA"/>
</dbReference>
<comment type="caution">
    <text evidence="3">The sequence shown here is derived from an EMBL/GenBank/DDBJ whole genome shotgun (WGS) entry which is preliminary data.</text>
</comment>
<evidence type="ECO:0000256" key="2">
    <source>
        <dbReference type="HAMAP-Rule" id="MF_01139"/>
    </source>
</evidence>
<accession>A0A1G2EMV7</accession>
<feature type="binding site" evidence="2">
    <location>
        <position position="18"/>
    </location>
    <ligand>
        <name>substrate</name>
    </ligand>
</feature>
<gene>
    <name evidence="3" type="ORF">A2365_02325</name>
</gene>
<feature type="binding site" evidence="2">
    <location>
        <begin position="178"/>
        <end position="180"/>
    </location>
    <ligand>
        <name>substrate</name>
    </ligand>
</feature>
<dbReference type="STRING" id="1801677.A2365_02325"/>
<dbReference type="SUPFAM" id="SSF64005">
    <property type="entry name" value="Undecaprenyl diphosphate synthase"/>
    <property type="match status" value="1"/>
</dbReference>
<evidence type="ECO:0000313" key="4">
    <source>
        <dbReference type="Proteomes" id="UP000177740"/>
    </source>
</evidence>
<dbReference type="PANTHER" id="PTHR10291">
    <property type="entry name" value="DEHYDRODOLICHYL DIPHOSPHATE SYNTHASE FAMILY MEMBER"/>
    <property type="match status" value="1"/>
</dbReference>
<comment type="caution">
    <text evidence="2">Lacks conserved residue(s) required for the propagation of feature annotation.</text>
</comment>
<feature type="active site" description="Proton acceptor" evidence="2">
    <location>
        <position position="61"/>
    </location>
</feature>
<dbReference type="GO" id="GO:0016094">
    <property type="term" value="P:polyprenol biosynthetic process"/>
    <property type="evidence" value="ECO:0007669"/>
    <property type="project" value="TreeGrafter"/>
</dbReference>
<dbReference type="PANTHER" id="PTHR10291:SF0">
    <property type="entry name" value="DEHYDRODOLICHYL DIPHOSPHATE SYNTHASE 2"/>
    <property type="match status" value="1"/>
</dbReference>
<reference evidence="3 4" key="1">
    <citation type="journal article" date="2016" name="Nat. Commun.">
        <title>Thousands of microbial genomes shed light on interconnected biogeochemical processes in an aquifer system.</title>
        <authorList>
            <person name="Anantharaman K."/>
            <person name="Brown C.T."/>
            <person name="Hug L.A."/>
            <person name="Sharon I."/>
            <person name="Castelle C.J."/>
            <person name="Probst A.J."/>
            <person name="Thomas B.C."/>
            <person name="Singh A."/>
            <person name="Wilkins M.J."/>
            <person name="Karaoz U."/>
            <person name="Brodie E.L."/>
            <person name="Williams K.H."/>
            <person name="Hubbard S.S."/>
            <person name="Banfield J.F."/>
        </authorList>
    </citation>
    <scope>NUCLEOTIDE SEQUENCE [LARGE SCALE GENOMIC DNA]</scope>
</reference>
<feature type="binding site" evidence="2">
    <location>
        <position position="191"/>
    </location>
    <ligand>
        <name>Mg(2+)</name>
        <dbReference type="ChEBI" id="CHEBI:18420"/>
    </ligand>
</feature>
<evidence type="ECO:0000256" key="1">
    <source>
        <dbReference type="ARBA" id="ARBA00022679"/>
    </source>
</evidence>
<dbReference type="HAMAP" id="MF_01139">
    <property type="entry name" value="ISPT"/>
    <property type="match status" value="1"/>
</dbReference>
<feature type="binding site" evidence="2">
    <location>
        <position position="13"/>
    </location>
    <ligand>
        <name>Mg(2+)</name>
        <dbReference type="ChEBI" id="CHEBI:18420"/>
    </ligand>
</feature>
<dbReference type="GO" id="GO:0000287">
    <property type="term" value="F:magnesium ion binding"/>
    <property type="evidence" value="ECO:0007669"/>
    <property type="project" value="UniProtKB-UniRule"/>
</dbReference>
<dbReference type="AlphaFoldDB" id="A0A1G2EMV7"/>
<feature type="binding site" evidence="2">
    <location>
        <begin position="14"/>
        <end position="17"/>
    </location>
    <ligand>
        <name>substrate</name>
    </ligand>
</feature>
<comment type="cofactor">
    <cofactor evidence="2">
        <name>Mg(2+)</name>
        <dbReference type="ChEBI" id="CHEBI:18420"/>
    </cofactor>
    <text evidence="2">Binds 2 magnesium ions per subunit.</text>
</comment>
<sequence>MSIVPSHLGLIIDGNRRWAKEKGLPSFEGHRRGFENLEKIGDLCLKKGVKILTAYCFSVENWKRSEEEVSYLMNLLFLGLDKYTKKCIKNDVQMKVIGQKEKLSKKLQKKIKDSENITKDNKKGILNLAISYGGRAEIVEALKSIKDGEITEDAVNNSLWTAGQPDPDLIIRTGGEKRLSGFLTWQSVYSELYFTDTYWPDFNEQDLEQAFEEYLKRSRRFGK</sequence>
<feature type="binding site" evidence="2">
    <location>
        <position position="64"/>
    </location>
    <ligand>
        <name>substrate</name>
    </ligand>
</feature>
<protein>
    <recommendedName>
        <fullName evidence="2">Isoprenyl transferase</fullName>
        <ecNumber evidence="2">2.5.1.-</ecNumber>
    </recommendedName>
</protein>
<keyword evidence="2" id="KW-0479">Metal-binding</keyword>
<name>A0A1G2EMV7_9BACT</name>
<dbReference type="InterPro" id="IPR036424">
    <property type="entry name" value="UPP_synth-like_sf"/>
</dbReference>
<keyword evidence="1 2" id="KW-0808">Transferase</keyword>
<feature type="binding site" evidence="2">
    <location>
        <position position="30"/>
    </location>
    <ligand>
        <name>substrate</name>
    </ligand>
</feature>
<feature type="binding site" evidence="2">
    <location>
        <position position="172"/>
    </location>
    <ligand>
        <name>substrate</name>
    </ligand>
</feature>
<comment type="subunit">
    <text evidence="2">Homodimer.</text>
</comment>
<feature type="binding site" evidence="2">
    <location>
        <begin position="58"/>
        <end position="60"/>
    </location>
    <ligand>
        <name>substrate</name>
    </ligand>
</feature>
<comment type="function">
    <text evidence="2">Catalyzes the condensation of isopentenyl diphosphate (IPP) with allylic pyrophosphates generating different type of terpenoids.</text>
</comment>
<dbReference type="InterPro" id="IPR001441">
    <property type="entry name" value="UPP_synth-like"/>
</dbReference>
<dbReference type="Gene3D" id="3.40.1180.10">
    <property type="entry name" value="Decaprenyl diphosphate synthase-like"/>
    <property type="match status" value="1"/>
</dbReference>
<feature type="active site" evidence="2">
    <location>
        <position position="13"/>
    </location>
</feature>
<proteinExistence type="inferred from homology"/>
<dbReference type="NCBIfam" id="TIGR00055">
    <property type="entry name" value="uppS"/>
    <property type="match status" value="1"/>
</dbReference>
<keyword evidence="2" id="KW-0460">Magnesium</keyword>
<dbReference type="GO" id="GO:0045547">
    <property type="term" value="F:ditrans,polycis-polyprenyl diphosphate synthase [(2E,6E)-farnesyl diphosphate specific] activity"/>
    <property type="evidence" value="ECO:0007669"/>
    <property type="project" value="TreeGrafter"/>
</dbReference>